<keyword evidence="1" id="KW-1133">Transmembrane helix</keyword>
<reference evidence="3" key="1">
    <citation type="journal article" date="2020" name="bioRxiv">
        <title>A rank-normalized archaeal taxonomy based on genome phylogeny resolves widespread incomplete and uneven classifications.</title>
        <authorList>
            <person name="Rinke C."/>
            <person name="Chuvochina M."/>
            <person name="Mussig A.J."/>
            <person name="Chaumeil P.-A."/>
            <person name="Waite D.W."/>
            <person name="Whitman W.B."/>
            <person name="Parks D.H."/>
            <person name="Hugenholtz P."/>
        </authorList>
    </citation>
    <scope>NUCLEOTIDE SEQUENCE [LARGE SCALE GENOMIC DNA]</scope>
</reference>
<protein>
    <submittedName>
        <fullName evidence="2">Uncharacterized protein</fullName>
    </submittedName>
</protein>
<keyword evidence="1" id="KW-0812">Transmembrane</keyword>
<evidence type="ECO:0000256" key="1">
    <source>
        <dbReference type="SAM" id="Phobius"/>
    </source>
</evidence>
<gene>
    <name evidence="2" type="ORF">HA237_01680</name>
</gene>
<evidence type="ECO:0000313" key="3">
    <source>
        <dbReference type="Proteomes" id="UP000577419"/>
    </source>
</evidence>
<evidence type="ECO:0000313" key="2">
    <source>
        <dbReference type="EMBL" id="HIH08060.1"/>
    </source>
</evidence>
<name>A0A7J4ITA7_9ARCH</name>
<dbReference type="Proteomes" id="UP000577419">
    <property type="component" value="Unassembled WGS sequence"/>
</dbReference>
<keyword evidence="1" id="KW-0472">Membrane</keyword>
<comment type="caution">
    <text evidence="2">The sequence shown here is derived from an EMBL/GenBank/DDBJ whole genome shotgun (WGS) entry which is preliminary data.</text>
</comment>
<feature type="transmembrane region" description="Helical" evidence="1">
    <location>
        <begin position="12"/>
        <end position="33"/>
    </location>
</feature>
<organism evidence="2 3">
    <name type="scientific">Candidatus Iainarchaeum sp</name>
    <dbReference type="NCBI Taxonomy" id="3101447"/>
    <lineage>
        <taxon>Archaea</taxon>
        <taxon>Candidatus Iainarchaeota</taxon>
        <taxon>Candidatus Iainarchaeia</taxon>
        <taxon>Candidatus Iainarchaeales</taxon>
        <taxon>Candidatus Iainarchaeaceae</taxon>
        <taxon>Candidatus Iainarchaeum</taxon>
    </lineage>
</organism>
<proteinExistence type="predicted"/>
<dbReference type="EMBL" id="DUFG01000011">
    <property type="protein sequence ID" value="HIH08060.1"/>
    <property type="molecule type" value="Genomic_DNA"/>
</dbReference>
<accession>A0A7J4ITA7</accession>
<dbReference type="AlphaFoldDB" id="A0A7J4ITA7"/>
<sequence length="261" mass="29297">MDALKENRGQAAVTDALYFLLIVTSISVFLFSFSNGYGNTVSAQIVQNYNSDFATDALKTILYSSTPRNPDSSIYGLSSEVEIDQLLAYVKEDYADKRYLTEKTMLILAQDINSIMAPLGDNFDYIFYLSVPRDQEDVRQKFIFIFFHKTNFENIGTGRFPNFVADDPPRTDLLCSIGENADFGTINNSLKDLIIRVGDTAQASAKITMVAEDEITFRPFETQADLVLWDATEVGSVPYFKSSEWCCIEAGIEHFDSSACR</sequence>